<comment type="similarity">
    <text evidence="4">In the N-terminal section; belongs to the N-acetylglucosamine-1-phosphate uridyltransferase family.</text>
</comment>
<dbReference type="PATRIC" id="fig|1324957.4.peg.3408"/>
<dbReference type="EC" id="2.7.7.23" evidence="6"/>
<keyword evidence="11" id="KW-0012">Acyltransferase</keyword>
<dbReference type="InterPro" id="IPR029044">
    <property type="entry name" value="Nucleotide-diphossugar_trans"/>
</dbReference>
<dbReference type="InterPro" id="IPR023915">
    <property type="entry name" value="Bifunctiontional_GlmU_arc-type"/>
</dbReference>
<evidence type="ECO:0000256" key="7">
    <source>
        <dbReference type="ARBA" id="ARBA00013414"/>
    </source>
</evidence>
<feature type="domain" description="Mannose-1-phosphate guanyltransferase C-terminal" evidence="15">
    <location>
        <begin position="261"/>
        <end position="348"/>
    </location>
</feature>
<protein>
    <recommendedName>
        <fullName evidence="7">Bifunctional protein GlmU</fullName>
        <ecNumber evidence="5">2.3.1.157</ecNumber>
        <ecNumber evidence="6">2.7.7.23</ecNumber>
    </recommendedName>
</protein>
<dbReference type="Pfam" id="PF00483">
    <property type="entry name" value="NTP_transferase"/>
    <property type="match status" value="1"/>
</dbReference>
<keyword evidence="10" id="KW-0511">Multifunctional enzyme</keyword>
<evidence type="ECO:0000256" key="5">
    <source>
        <dbReference type="ARBA" id="ARBA00012225"/>
    </source>
</evidence>
<evidence type="ECO:0000256" key="8">
    <source>
        <dbReference type="ARBA" id="ARBA00022679"/>
    </source>
</evidence>
<evidence type="ECO:0000256" key="10">
    <source>
        <dbReference type="ARBA" id="ARBA00023268"/>
    </source>
</evidence>
<organism evidence="16 17">
    <name type="scientific">Candidatus Halobonum tyrrellensis G22</name>
    <dbReference type="NCBI Taxonomy" id="1324957"/>
    <lineage>
        <taxon>Archaea</taxon>
        <taxon>Methanobacteriati</taxon>
        <taxon>Methanobacteriota</taxon>
        <taxon>Stenosarchaea group</taxon>
        <taxon>Halobacteria</taxon>
        <taxon>Halobacteriales</taxon>
        <taxon>Haloferacaceae</taxon>
        <taxon>Candidatus Halobonum</taxon>
    </lineage>
</organism>
<keyword evidence="8 16" id="KW-0808">Transferase</keyword>
<feature type="domain" description="Nucleotidyl transferase" evidence="14">
    <location>
        <begin position="3"/>
        <end position="224"/>
    </location>
</feature>
<keyword evidence="17" id="KW-1185">Reference proteome</keyword>
<name>V4HGK3_9EURY</name>
<evidence type="ECO:0000256" key="9">
    <source>
        <dbReference type="ARBA" id="ARBA00022695"/>
    </source>
</evidence>
<dbReference type="InterPro" id="IPR005835">
    <property type="entry name" value="NTP_transferase_dom"/>
</dbReference>
<dbReference type="NCBIfam" id="TIGR03992">
    <property type="entry name" value="Arch_glmU"/>
    <property type="match status" value="1"/>
</dbReference>
<dbReference type="EC" id="2.3.1.157" evidence="5"/>
<evidence type="ECO:0000259" key="14">
    <source>
        <dbReference type="Pfam" id="PF00483"/>
    </source>
</evidence>
<evidence type="ECO:0000256" key="4">
    <source>
        <dbReference type="ARBA" id="ARBA00007947"/>
    </source>
</evidence>
<reference evidence="16 17" key="1">
    <citation type="journal article" date="2013" name="Genome Announc.">
        <title>Draft Genome Sequence of 'Candidatus Halobonum tyrrellensis' Strain G22, Isolated from the Hypersaline Waters of Lake Tyrrell, Australia.</title>
        <authorList>
            <person name="Ugalde J.A."/>
            <person name="Narasingarao P."/>
            <person name="Kuo S."/>
            <person name="Podell S."/>
            <person name="Allen E.E."/>
        </authorList>
    </citation>
    <scope>NUCLEOTIDE SEQUENCE [LARGE SCALE GENOMIC DNA]</scope>
    <source>
        <strain evidence="16 17">G22</strain>
    </source>
</reference>
<evidence type="ECO:0000256" key="6">
    <source>
        <dbReference type="ARBA" id="ARBA00012457"/>
    </source>
</evidence>
<dbReference type="PANTHER" id="PTHR43584">
    <property type="entry name" value="NUCLEOTIDYL TRANSFERASE"/>
    <property type="match status" value="1"/>
</dbReference>
<gene>
    <name evidence="16" type="ORF">K933_16777</name>
</gene>
<evidence type="ECO:0000256" key="11">
    <source>
        <dbReference type="ARBA" id="ARBA00023315"/>
    </source>
</evidence>
<comment type="similarity">
    <text evidence="3">In the C-terminal section; belongs to the transferase hexapeptide repeat family.</text>
</comment>
<evidence type="ECO:0000256" key="1">
    <source>
        <dbReference type="ARBA" id="ARBA00005166"/>
    </source>
</evidence>
<dbReference type="CDD" id="cd04181">
    <property type="entry name" value="NTP_transferase"/>
    <property type="match status" value="1"/>
</dbReference>
<comment type="catalytic activity">
    <reaction evidence="12">
        <text>alpha-D-glucosamine 1-phosphate + acetyl-CoA = N-acetyl-alpha-D-glucosamine 1-phosphate + CoA + H(+)</text>
        <dbReference type="Rhea" id="RHEA:13725"/>
        <dbReference type="ChEBI" id="CHEBI:15378"/>
        <dbReference type="ChEBI" id="CHEBI:57287"/>
        <dbReference type="ChEBI" id="CHEBI:57288"/>
        <dbReference type="ChEBI" id="CHEBI:57776"/>
        <dbReference type="ChEBI" id="CHEBI:58516"/>
        <dbReference type="EC" id="2.3.1.157"/>
    </reaction>
</comment>
<dbReference type="UniPathway" id="UPA00113">
    <property type="reaction ID" value="UER00532"/>
</dbReference>
<proteinExistence type="inferred from homology"/>
<dbReference type="AlphaFoldDB" id="V4HGK3"/>
<dbReference type="SUPFAM" id="SSF53448">
    <property type="entry name" value="Nucleotide-diphospho-sugar transferases"/>
    <property type="match status" value="1"/>
</dbReference>
<sequence>MHAVVLAAGRGTRIRPLSDTRPKPLLPVCDRPLAAEAADAAVAAGADELVFVVGYEGEQVRETFGDRYRDVPVSYVDQGEPEGTADAVAAASDLLDGPFAVLNGDNLYGADEVAELFDAAPSVGVTEVDDPSSYGVVSTDDDGGRVTGIVEKPDDPPSNLANVGAYVFPEAAIDLLDVGESERGERELTDVLAAVAERTDVTPVTVDDWMDVGHPWELLAANERRLADQESRIAGQVHETAELHDDVVVEEGATVRSGCVIEGPVRIREGATVGPGAYVRGATLVGPDAKVGHGVEVKNSVLMAGATVPHLTYVGDSVLGRDVNLGAGTQVANLRHDEEPVEFTVKGERSSTGRRKFGVVAGDRAKTGVNTSLAPGVRLSVGATTDPGEFVDRDR</sequence>
<evidence type="ECO:0000259" key="15">
    <source>
        <dbReference type="Pfam" id="PF25087"/>
    </source>
</evidence>
<dbReference type="InterPro" id="IPR056729">
    <property type="entry name" value="GMPPB_C"/>
</dbReference>
<comment type="pathway">
    <text evidence="1">Nucleotide-sugar biosynthesis; UDP-N-acetyl-alpha-D-glucosamine biosynthesis; N-acetyl-alpha-D-glucosamine 1-phosphate from alpha-D-glucosamine 6-phosphate (route II): step 2/2.</text>
</comment>
<evidence type="ECO:0000313" key="16">
    <source>
        <dbReference type="EMBL" id="ESP86934.1"/>
    </source>
</evidence>
<dbReference type="PANTHER" id="PTHR43584:SF8">
    <property type="entry name" value="N-ACETYLMURAMATE ALPHA-1-PHOSPHATE URIDYLYLTRANSFERASE"/>
    <property type="match status" value="1"/>
</dbReference>
<comment type="caution">
    <text evidence="16">The sequence shown here is derived from an EMBL/GenBank/DDBJ whole genome shotgun (WGS) entry which is preliminary data.</text>
</comment>
<dbReference type="Proteomes" id="UP000017840">
    <property type="component" value="Unassembled WGS sequence"/>
</dbReference>
<comment type="pathway">
    <text evidence="2">Nucleotide-sugar biosynthesis; UDP-N-acetyl-alpha-D-glucosamine biosynthesis; UDP-N-acetyl-alpha-D-glucosamine from N-acetyl-alpha-D-glucosamine 1-phosphate: step 1/1.</text>
</comment>
<comment type="catalytic activity">
    <reaction evidence="13">
        <text>N-acetyl-alpha-D-glucosamine 1-phosphate + UTP + H(+) = UDP-N-acetyl-alpha-D-glucosamine + diphosphate</text>
        <dbReference type="Rhea" id="RHEA:13509"/>
        <dbReference type="ChEBI" id="CHEBI:15378"/>
        <dbReference type="ChEBI" id="CHEBI:33019"/>
        <dbReference type="ChEBI" id="CHEBI:46398"/>
        <dbReference type="ChEBI" id="CHEBI:57705"/>
        <dbReference type="ChEBI" id="CHEBI:57776"/>
        <dbReference type="EC" id="2.7.7.23"/>
    </reaction>
</comment>
<dbReference type="GO" id="GO:0003977">
    <property type="term" value="F:UDP-N-acetylglucosamine diphosphorylase activity"/>
    <property type="evidence" value="ECO:0007669"/>
    <property type="project" value="UniProtKB-EC"/>
</dbReference>
<evidence type="ECO:0000256" key="13">
    <source>
        <dbReference type="ARBA" id="ARBA00048493"/>
    </source>
</evidence>
<evidence type="ECO:0000256" key="3">
    <source>
        <dbReference type="ARBA" id="ARBA00007707"/>
    </source>
</evidence>
<dbReference type="SUPFAM" id="SSF51161">
    <property type="entry name" value="Trimeric LpxA-like enzymes"/>
    <property type="match status" value="1"/>
</dbReference>
<dbReference type="STRING" id="1324957.K933_16777"/>
<keyword evidence="9" id="KW-0548">Nucleotidyltransferase</keyword>
<dbReference type="Gene3D" id="3.90.550.10">
    <property type="entry name" value="Spore Coat Polysaccharide Biosynthesis Protein SpsA, Chain A"/>
    <property type="match status" value="1"/>
</dbReference>
<dbReference type="InterPro" id="IPR050065">
    <property type="entry name" value="GlmU-like"/>
</dbReference>
<dbReference type="OrthoDB" id="15372at2157"/>
<dbReference type="RefSeq" id="WP_023395922.1">
    <property type="nucleotide sequence ID" value="NZ_ASGZ01000068.1"/>
</dbReference>
<accession>V4HGK3</accession>
<evidence type="ECO:0000313" key="17">
    <source>
        <dbReference type="Proteomes" id="UP000017840"/>
    </source>
</evidence>
<dbReference type="Gene3D" id="2.160.10.10">
    <property type="entry name" value="Hexapeptide repeat proteins"/>
    <property type="match status" value="1"/>
</dbReference>
<evidence type="ECO:0000256" key="2">
    <source>
        <dbReference type="ARBA" id="ARBA00005208"/>
    </source>
</evidence>
<dbReference type="eggNOG" id="arCOG00666">
    <property type="taxonomic scope" value="Archaea"/>
</dbReference>
<dbReference type="GO" id="GO:0019134">
    <property type="term" value="F:glucosamine-1-phosphate N-acetyltransferase activity"/>
    <property type="evidence" value="ECO:0007669"/>
    <property type="project" value="UniProtKB-EC"/>
</dbReference>
<dbReference type="EMBL" id="ASGZ01000068">
    <property type="protein sequence ID" value="ESP86934.1"/>
    <property type="molecule type" value="Genomic_DNA"/>
</dbReference>
<dbReference type="GO" id="GO:0006048">
    <property type="term" value="P:UDP-N-acetylglucosamine biosynthetic process"/>
    <property type="evidence" value="ECO:0007669"/>
    <property type="project" value="UniProtKB-UniPathway"/>
</dbReference>
<dbReference type="Pfam" id="PF25087">
    <property type="entry name" value="GMPPB_C"/>
    <property type="match status" value="1"/>
</dbReference>
<evidence type="ECO:0000256" key="12">
    <source>
        <dbReference type="ARBA" id="ARBA00048247"/>
    </source>
</evidence>
<dbReference type="InterPro" id="IPR011004">
    <property type="entry name" value="Trimer_LpxA-like_sf"/>
</dbReference>